<reference evidence="1 2" key="1">
    <citation type="journal article" date="2023" name="Mol. Ecol. Resour.">
        <title>Chromosome-level genome assembly of a triploid poplar Populus alba 'Berolinensis'.</title>
        <authorList>
            <person name="Chen S."/>
            <person name="Yu Y."/>
            <person name="Wang X."/>
            <person name="Wang S."/>
            <person name="Zhang T."/>
            <person name="Zhou Y."/>
            <person name="He R."/>
            <person name="Meng N."/>
            <person name="Wang Y."/>
            <person name="Liu W."/>
            <person name="Liu Z."/>
            <person name="Liu J."/>
            <person name="Guo Q."/>
            <person name="Huang H."/>
            <person name="Sederoff R.R."/>
            <person name="Wang G."/>
            <person name="Qu G."/>
            <person name="Chen S."/>
        </authorList>
    </citation>
    <scope>NUCLEOTIDE SEQUENCE [LARGE SCALE GENOMIC DNA]</scope>
    <source>
        <strain evidence="1">SC-2020</strain>
    </source>
</reference>
<dbReference type="AlphaFoldDB" id="A0AAD6RNT9"/>
<comment type="caution">
    <text evidence="1">The sequence shown here is derived from an EMBL/GenBank/DDBJ whole genome shotgun (WGS) entry which is preliminary data.</text>
</comment>
<evidence type="ECO:0000313" key="2">
    <source>
        <dbReference type="Proteomes" id="UP001164929"/>
    </source>
</evidence>
<evidence type="ECO:0000313" key="1">
    <source>
        <dbReference type="EMBL" id="KAJ7012197.1"/>
    </source>
</evidence>
<dbReference type="Proteomes" id="UP001164929">
    <property type="component" value="Chromosome 1"/>
</dbReference>
<sequence>MCKAVWIPPPSSTIHIEAYTVTSYTIMCSIFYHTKKLISQPSNRKRTTHSQILITCSTSHPIHWERH</sequence>
<name>A0AAD6RNT9_9ROSI</name>
<proteinExistence type="predicted"/>
<accession>A0AAD6RNT9</accession>
<keyword evidence="2" id="KW-1185">Reference proteome</keyword>
<organism evidence="1 2">
    <name type="scientific">Populus alba x Populus x berolinensis</name>
    <dbReference type="NCBI Taxonomy" id="444605"/>
    <lineage>
        <taxon>Eukaryota</taxon>
        <taxon>Viridiplantae</taxon>
        <taxon>Streptophyta</taxon>
        <taxon>Embryophyta</taxon>
        <taxon>Tracheophyta</taxon>
        <taxon>Spermatophyta</taxon>
        <taxon>Magnoliopsida</taxon>
        <taxon>eudicotyledons</taxon>
        <taxon>Gunneridae</taxon>
        <taxon>Pentapetalae</taxon>
        <taxon>rosids</taxon>
        <taxon>fabids</taxon>
        <taxon>Malpighiales</taxon>
        <taxon>Salicaceae</taxon>
        <taxon>Saliceae</taxon>
        <taxon>Populus</taxon>
    </lineage>
</organism>
<protein>
    <submittedName>
        <fullName evidence="1">Uncharacterized protein</fullName>
    </submittedName>
</protein>
<gene>
    <name evidence="1" type="ORF">NC653_002307</name>
</gene>
<dbReference type="EMBL" id="JAQIZT010000001">
    <property type="protein sequence ID" value="KAJ7012197.1"/>
    <property type="molecule type" value="Genomic_DNA"/>
</dbReference>